<evidence type="ECO:0000259" key="6">
    <source>
        <dbReference type="Pfam" id="PF04453"/>
    </source>
</evidence>
<dbReference type="STRING" id="1806892.AZH43_09820"/>
<dbReference type="Pfam" id="PF04453">
    <property type="entry name" value="LptD"/>
    <property type="match status" value="1"/>
</dbReference>
<keyword evidence="3 4" id="KW-0998">Cell outer membrane</keyword>
<feature type="signal peptide" evidence="4">
    <location>
        <begin position="1"/>
        <end position="27"/>
    </location>
</feature>
<evidence type="ECO:0000256" key="1">
    <source>
        <dbReference type="ARBA" id="ARBA00022729"/>
    </source>
</evidence>
<dbReference type="PANTHER" id="PTHR30189">
    <property type="entry name" value="LPS-ASSEMBLY PROTEIN"/>
    <property type="match status" value="1"/>
</dbReference>
<protein>
    <recommendedName>
        <fullName evidence="4">LPS-assembly protein LptD</fullName>
    </recommendedName>
</protein>
<keyword evidence="8" id="KW-1185">Reference proteome</keyword>
<comment type="subunit">
    <text evidence="4">Component of the lipopolysaccharide transport and assembly complex. Interacts with LptE and LptA.</text>
</comment>
<evidence type="ECO:0000259" key="5">
    <source>
        <dbReference type="Pfam" id="PF03968"/>
    </source>
</evidence>
<dbReference type="InterPro" id="IPR050218">
    <property type="entry name" value="LptD"/>
</dbReference>
<dbReference type="OrthoDB" id="9760225at2"/>
<dbReference type="InterPro" id="IPR007543">
    <property type="entry name" value="LptD_C"/>
</dbReference>
<keyword evidence="2 4" id="KW-0472">Membrane</keyword>
<feature type="domain" description="Organic solvent tolerance-like N-terminal" evidence="5">
    <location>
        <begin position="103"/>
        <end position="235"/>
    </location>
</feature>
<gene>
    <name evidence="4" type="primary">lptD</name>
    <name evidence="7" type="ORF">AZH43_09820</name>
</gene>
<dbReference type="AlphaFoldDB" id="A0A151Y350"/>
<evidence type="ECO:0000256" key="3">
    <source>
        <dbReference type="ARBA" id="ARBA00023237"/>
    </source>
</evidence>
<dbReference type="InterPro" id="IPR020889">
    <property type="entry name" value="LipoPS_assembly_LptD"/>
</dbReference>
<keyword evidence="1 4" id="KW-0732">Signal</keyword>
<comment type="function">
    <text evidence="4">Together with LptE, is involved in the assembly of lipopolysaccharide (LPS) at the surface of the outer membrane.</text>
</comment>
<dbReference type="PANTHER" id="PTHR30189:SF1">
    <property type="entry name" value="LPS-ASSEMBLY PROTEIN LPTD"/>
    <property type="match status" value="1"/>
</dbReference>
<comment type="caution">
    <text evidence="7">The sequence shown here is derived from an EMBL/GenBank/DDBJ whole genome shotgun (WGS) entry which is preliminary data.</text>
</comment>
<feature type="chain" id="PRO_5009000318" description="LPS-assembly protein LptD" evidence="4">
    <location>
        <begin position="28"/>
        <end position="828"/>
    </location>
</feature>
<dbReference type="GO" id="GO:0009279">
    <property type="term" value="C:cell outer membrane"/>
    <property type="evidence" value="ECO:0007669"/>
    <property type="project" value="UniProtKB-SubCell"/>
</dbReference>
<dbReference type="Gene3D" id="2.60.450.10">
    <property type="entry name" value="Lipopolysaccharide (LPS) transport protein A like domain"/>
    <property type="match status" value="1"/>
</dbReference>
<organism evidence="7 8">
    <name type="scientific">Acinetobacter pragensis</name>
    <dbReference type="NCBI Taxonomy" id="1806892"/>
    <lineage>
        <taxon>Bacteria</taxon>
        <taxon>Pseudomonadati</taxon>
        <taxon>Pseudomonadota</taxon>
        <taxon>Gammaproteobacteria</taxon>
        <taxon>Moraxellales</taxon>
        <taxon>Moraxellaceae</taxon>
        <taxon>Acinetobacter</taxon>
    </lineage>
</organism>
<accession>A0A151Y350</accession>
<dbReference type="HAMAP" id="MF_01411">
    <property type="entry name" value="LPS_assembly_LptD"/>
    <property type="match status" value="1"/>
</dbReference>
<dbReference type="GO" id="GO:1990351">
    <property type="term" value="C:transporter complex"/>
    <property type="evidence" value="ECO:0007669"/>
    <property type="project" value="TreeGrafter"/>
</dbReference>
<evidence type="ECO:0000256" key="2">
    <source>
        <dbReference type="ARBA" id="ARBA00023136"/>
    </source>
</evidence>
<reference evidence="7 8" key="1">
    <citation type="submission" date="2016-03" db="EMBL/GenBank/DDBJ databases">
        <title>Acinetobacter genomospecies 28 strain ANC 4149.</title>
        <authorList>
            <person name="Radolfova-Krizova L."/>
            <person name="Nemec A."/>
        </authorList>
    </citation>
    <scope>NUCLEOTIDE SEQUENCE [LARGE SCALE GENOMIC DNA]</scope>
    <source>
        <strain evidence="7 8">ANC 4149</strain>
    </source>
</reference>
<feature type="domain" description="LptD C-terminal" evidence="6">
    <location>
        <begin position="343"/>
        <end position="735"/>
    </location>
</feature>
<dbReference type="GO" id="GO:0015920">
    <property type="term" value="P:lipopolysaccharide transport"/>
    <property type="evidence" value="ECO:0007669"/>
    <property type="project" value="InterPro"/>
</dbReference>
<comment type="similarity">
    <text evidence="4">Belongs to the LptD family.</text>
</comment>
<dbReference type="Pfam" id="PF03968">
    <property type="entry name" value="LptD_N"/>
    <property type="match status" value="1"/>
</dbReference>
<comment type="subcellular location">
    <subcellularLocation>
        <location evidence="4">Cell outer membrane</location>
    </subcellularLocation>
</comment>
<dbReference type="GO" id="GO:0043165">
    <property type="term" value="P:Gram-negative-bacterium-type cell outer membrane assembly"/>
    <property type="evidence" value="ECO:0007669"/>
    <property type="project" value="UniProtKB-UniRule"/>
</dbReference>
<comment type="caution">
    <text evidence="4">Lacks conserved residue(s) required for the propagation of feature annotation.</text>
</comment>
<name>A0A151Y350_9GAMM</name>
<dbReference type="RefSeq" id="WP_067667863.1">
    <property type="nucleotide sequence ID" value="NZ_CBCSIK010000009.1"/>
</dbReference>
<evidence type="ECO:0000313" key="7">
    <source>
        <dbReference type="EMBL" id="KYQ72463.1"/>
    </source>
</evidence>
<evidence type="ECO:0000256" key="4">
    <source>
        <dbReference type="HAMAP-Rule" id="MF_01411"/>
    </source>
</evidence>
<dbReference type="Proteomes" id="UP000076276">
    <property type="component" value="Unassembled WGS sequence"/>
</dbReference>
<dbReference type="EMBL" id="LUAW01000015">
    <property type="protein sequence ID" value="KYQ72463.1"/>
    <property type="molecule type" value="Genomic_DNA"/>
</dbReference>
<proteinExistence type="inferred from homology"/>
<dbReference type="InterPro" id="IPR005653">
    <property type="entry name" value="OstA-like_N"/>
</dbReference>
<sequence precursor="true">MKHQFKFNPLATAILTLLCGSSVSSFAASPASAENDAEQLKQTISEAYPGQSFFEQYYVDKSAPEAQQRQGLQLSSAYCQGAWVTPISPDVKPVPADQATSTVTADYGHFDPNGDSILEGNVVIDQEGRQIRADQIKIDKTQTYANASGHVQMAQAGLLSESDSINYNLKTQQGDLSNSLYISEQSHAHGSAEKISRTSEQTVELENATYSTCPPGETPTWKIQANKIKLNQETGRGETTGTKLYVKNVPVMAVPYFNFPIDDRRTTGILTPSFGFTNDGGVELGVPVYLNLAPNYDATITPRFISDRGPMLEGEFRFLTENYGAGMIWGGYLASDKSYDDKDRKDLHVLHKWDLNEQFSTNLDFNYASDKDYFTDLNNNPNSKTDLNLRRAWELNYKNGIPGLKAQLKVEDFQTLDKTVKDEDRPYARLPQFLLNYKHGSPIGFQYEFNNDTAYFKKDISDYNDYAGNQNRSFEPSGTRIYNDFSVRYNYMTPWSFVIPEVSVRNVNTFFDKDTVQYYQNNGATDSASTSSSETKSITVPQFTLDTGLIFEKQGKYLQTLTPRAFYAYAPYRNQDSHPNFDSTTASISYDQLFSPNRFYGHDRLEDNNFASLGLSYSLFDEIGLERLKASVGQSYYFEDRRVTLNNTADEIDHERHTGPVISLSSQLSERFRVSANGAWMSNGDNAQRDVQMYYTGDQGNLYNLGYFNRRYLPNRQDSYDQVVASFIQPVHNNWRLVGHAQYDIDNSVAREYLLGVNYESCCWGLSVYGRSYYNDLDNVNDDSVKPKRAIMAEFTFKGLGGFNNKLSSLLETRVLGFNNINQNWTER</sequence>
<evidence type="ECO:0000313" key="8">
    <source>
        <dbReference type="Proteomes" id="UP000076276"/>
    </source>
</evidence>